<dbReference type="Proteomes" id="UP000501179">
    <property type="component" value="Chromosome"/>
</dbReference>
<proteinExistence type="predicted"/>
<dbReference type="EMBL" id="CP050177">
    <property type="protein sequence ID" value="QIQ04774.1"/>
    <property type="molecule type" value="Genomic_DNA"/>
</dbReference>
<dbReference type="InterPro" id="IPR036388">
    <property type="entry name" value="WH-like_DNA-bd_sf"/>
</dbReference>
<keyword evidence="2" id="KW-0238">DNA-binding</keyword>
<dbReference type="InterPro" id="IPR016032">
    <property type="entry name" value="Sig_transdc_resp-reg_C-effctor"/>
</dbReference>
<name>A0A6G9H2T6_9ACTN</name>
<evidence type="ECO:0000313" key="6">
    <source>
        <dbReference type="Proteomes" id="UP000501179"/>
    </source>
</evidence>
<accession>A0A6G9H2T6</accession>
<keyword evidence="1" id="KW-0805">Transcription regulation</keyword>
<dbReference type="RefSeq" id="WP_167032977.1">
    <property type="nucleotide sequence ID" value="NZ_CP050177.1"/>
</dbReference>
<dbReference type="InterPro" id="IPR000792">
    <property type="entry name" value="Tscrpt_reg_LuxR_C"/>
</dbReference>
<gene>
    <name evidence="5" type="ORF">HA039_23065</name>
</gene>
<dbReference type="KEGG" id="slia:HA039_23065"/>
<dbReference type="AlphaFoldDB" id="A0A6G9H2T6"/>
<evidence type="ECO:0000313" key="5">
    <source>
        <dbReference type="EMBL" id="QIQ04774.1"/>
    </source>
</evidence>
<evidence type="ECO:0000256" key="3">
    <source>
        <dbReference type="ARBA" id="ARBA00023163"/>
    </source>
</evidence>
<dbReference type="SUPFAM" id="SSF46894">
    <property type="entry name" value="C-terminal effector domain of the bipartite response regulators"/>
    <property type="match status" value="1"/>
</dbReference>
<dbReference type="PROSITE" id="PS00622">
    <property type="entry name" value="HTH_LUXR_1"/>
    <property type="match status" value="1"/>
</dbReference>
<organism evidence="5 6">
    <name type="scientific">Streptomyces liangshanensis</name>
    <dbReference type="NCBI Taxonomy" id="2717324"/>
    <lineage>
        <taxon>Bacteria</taxon>
        <taxon>Bacillati</taxon>
        <taxon>Actinomycetota</taxon>
        <taxon>Actinomycetes</taxon>
        <taxon>Kitasatosporales</taxon>
        <taxon>Streptomycetaceae</taxon>
        <taxon>Streptomyces</taxon>
    </lineage>
</organism>
<dbReference type="SMART" id="SM00421">
    <property type="entry name" value="HTH_LUXR"/>
    <property type="match status" value="1"/>
</dbReference>
<reference evidence="5 6" key="1">
    <citation type="submission" date="2020-03" db="EMBL/GenBank/DDBJ databases">
        <title>A novel species.</title>
        <authorList>
            <person name="Gao J."/>
        </authorList>
    </citation>
    <scope>NUCLEOTIDE SEQUENCE [LARGE SCALE GENOMIC DNA]</scope>
    <source>
        <strain evidence="5 6">QMT-12</strain>
    </source>
</reference>
<evidence type="ECO:0000256" key="2">
    <source>
        <dbReference type="ARBA" id="ARBA00023125"/>
    </source>
</evidence>
<sequence length="357" mass="38802">MTSQRDQQRRALAELRELVGLPLDTGQIFRRADEVLRGALGYDGVCWHGTDPATGLVTSVLTDDLQLEDFRQAVELEIWTEDVSQFADLRRSSRDAESLSRATRGRPGTSRRFREQIAPAGFGDELRALFDSAGASWGCAAFMRAPERGAFRPGEVALAERAARVLGVALRSSQLRAAGTSEGGHPPAVLLLDSRNRVVRADDRAEALLREIADDAVGVFQVPTSLLMAVEQARSAQAAARVAPRLRVRTHTGAWLVLSTSIMGSGADHLAAVVITPATAADVMPVVFATYGLTVREREVALHVLRGSDTREIARVLSLTPLTVQDHLKSVFTKAGVRSRRDFVAHLIASQVPEIWD</sequence>
<dbReference type="PANTHER" id="PTHR44688">
    <property type="entry name" value="DNA-BINDING TRANSCRIPTIONAL ACTIVATOR DEVR_DOSR"/>
    <property type="match status" value="1"/>
</dbReference>
<dbReference type="GO" id="GO:0003677">
    <property type="term" value="F:DNA binding"/>
    <property type="evidence" value="ECO:0007669"/>
    <property type="project" value="UniProtKB-KW"/>
</dbReference>
<dbReference type="Pfam" id="PF00196">
    <property type="entry name" value="GerE"/>
    <property type="match status" value="1"/>
</dbReference>
<keyword evidence="6" id="KW-1185">Reference proteome</keyword>
<feature type="domain" description="HTH luxR-type" evidence="4">
    <location>
        <begin position="286"/>
        <end position="351"/>
    </location>
</feature>
<protein>
    <submittedName>
        <fullName evidence="5">Helix-turn-helix transcriptional regulator</fullName>
    </submittedName>
</protein>
<dbReference type="Gene3D" id="1.10.10.10">
    <property type="entry name" value="Winged helix-like DNA-binding domain superfamily/Winged helix DNA-binding domain"/>
    <property type="match status" value="1"/>
</dbReference>
<dbReference type="PRINTS" id="PR00038">
    <property type="entry name" value="HTHLUXR"/>
</dbReference>
<evidence type="ECO:0000259" key="4">
    <source>
        <dbReference type="PROSITE" id="PS50043"/>
    </source>
</evidence>
<evidence type="ECO:0000256" key="1">
    <source>
        <dbReference type="ARBA" id="ARBA00023015"/>
    </source>
</evidence>
<dbReference type="CDD" id="cd06170">
    <property type="entry name" value="LuxR_C_like"/>
    <property type="match status" value="1"/>
</dbReference>
<keyword evidence="3" id="KW-0804">Transcription</keyword>
<dbReference type="PANTHER" id="PTHR44688:SF16">
    <property type="entry name" value="DNA-BINDING TRANSCRIPTIONAL ACTIVATOR DEVR_DOSR"/>
    <property type="match status" value="1"/>
</dbReference>
<dbReference type="PROSITE" id="PS50043">
    <property type="entry name" value="HTH_LUXR_2"/>
    <property type="match status" value="1"/>
</dbReference>
<dbReference type="GO" id="GO:0006355">
    <property type="term" value="P:regulation of DNA-templated transcription"/>
    <property type="evidence" value="ECO:0007669"/>
    <property type="project" value="InterPro"/>
</dbReference>